<comment type="subunit">
    <text evidence="9">Microtubule inner protein component of sperm flagellar doublet microtubules.</text>
</comment>
<comment type="similarity">
    <text evidence="2">Belongs to the RIB43A family.</text>
</comment>
<protein>
    <recommendedName>
        <fullName evidence="13">RIB43A-like with coiled-coils protein 2</fullName>
    </recommendedName>
</protein>
<evidence type="ECO:0008006" key="13">
    <source>
        <dbReference type="Google" id="ProtNLM"/>
    </source>
</evidence>
<dbReference type="Pfam" id="PF05914">
    <property type="entry name" value="RIB43A"/>
    <property type="match status" value="1"/>
</dbReference>
<evidence type="ECO:0000256" key="9">
    <source>
        <dbReference type="ARBA" id="ARBA00046435"/>
    </source>
</evidence>
<dbReference type="Proteomes" id="UP000320333">
    <property type="component" value="Unassembled WGS sequence"/>
</dbReference>
<evidence type="ECO:0000256" key="8">
    <source>
        <dbReference type="ARBA" id="ARBA00023273"/>
    </source>
</evidence>
<dbReference type="OrthoDB" id="429119at2759"/>
<keyword evidence="8" id="KW-0966">Cell projection</keyword>
<feature type="chain" id="PRO_5021199837" description="RIB43A-like with coiled-coils protein 2" evidence="10">
    <location>
        <begin position="20"/>
        <end position="394"/>
    </location>
</feature>
<comment type="subcellular location">
    <subcellularLocation>
        <location evidence="1">Cytoplasm</location>
        <location evidence="1">Cytoskeleton</location>
        <location evidence="1">Flagellum axoneme</location>
    </subcellularLocation>
</comment>
<keyword evidence="4" id="KW-0282">Flagellum</keyword>
<evidence type="ECO:0000256" key="1">
    <source>
        <dbReference type="ARBA" id="ARBA00004611"/>
    </source>
</evidence>
<dbReference type="PANTHER" id="PTHR14517">
    <property type="entry name" value="RIB43A-RELATED"/>
    <property type="match status" value="1"/>
</dbReference>
<feature type="signal peptide" evidence="10">
    <location>
        <begin position="1"/>
        <end position="19"/>
    </location>
</feature>
<keyword evidence="6" id="KW-0969">Cilium</keyword>
<keyword evidence="10" id="KW-0732">Signal</keyword>
<name>A0A507FJI4_9FUNG</name>
<evidence type="ECO:0000313" key="12">
    <source>
        <dbReference type="Proteomes" id="UP000320333"/>
    </source>
</evidence>
<evidence type="ECO:0000256" key="2">
    <source>
        <dbReference type="ARBA" id="ARBA00006875"/>
    </source>
</evidence>
<keyword evidence="3" id="KW-0963">Cytoplasm</keyword>
<dbReference type="InterPro" id="IPR008805">
    <property type="entry name" value="RIB43A"/>
</dbReference>
<proteinExistence type="inferred from homology"/>
<dbReference type="PANTHER" id="PTHR14517:SF6">
    <property type="entry name" value="RE41410P"/>
    <property type="match status" value="1"/>
</dbReference>
<evidence type="ECO:0000256" key="10">
    <source>
        <dbReference type="SAM" id="SignalP"/>
    </source>
</evidence>
<keyword evidence="7" id="KW-0206">Cytoskeleton</keyword>
<evidence type="ECO:0000256" key="3">
    <source>
        <dbReference type="ARBA" id="ARBA00022490"/>
    </source>
</evidence>
<evidence type="ECO:0000256" key="4">
    <source>
        <dbReference type="ARBA" id="ARBA00022846"/>
    </source>
</evidence>
<reference evidence="11 12" key="1">
    <citation type="journal article" date="2019" name="Sci. Rep.">
        <title>Comparative genomics of chytrid fungi reveal insights into the obligate biotrophic and pathogenic lifestyle of Synchytrium endobioticum.</title>
        <authorList>
            <person name="van de Vossenberg B.T.L.H."/>
            <person name="Warris S."/>
            <person name="Nguyen H.D.T."/>
            <person name="van Gent-Pelzer M.P.E."/>
            <person name="Joly D.L."/>
            <person name="van de Geest H.C."/>
            <person name="Bonants P.J.M."/>
            <person name="Smith D.S."/>
            <person name="Levesque C.A."/>
            <person name="van der Lee T.A.J."/>
        </authorList>
    </citation>
    <scope>NUCLEOTIDE SEQUENCE [LARGE SCALE GENOMIC DNA]</scope>
    <source>
        <strain evidence="11 12">CBS 675.73</strain>
    </source>
</reference>
<dbReference type="STRING" id="246404.A0A507FJI4"/>
<evidence type="ECO:0000256" key="7">
    <source>
        <dbReference type="ARBA" id="ARBA00023212"/>
    </source>
</evidence>
<organism evidence="11 12">
    <name type="scientific">Chytriomyces confervae</name>
    <dbReference type="NCBI Taxonomy" id="246404"/>
    <lineage>
        <taxon>Eukaryota</taxon>
        <taxon>Fungi</taxon>
        <taxon>Fungi incertae sedis</taxon>
        <taxon>Chytridiomycota</taxon>
        <taxon>Chytridiomycota incertae sedis</taxon>
        <taxon>Chytridiomycetes</taxon>
        <taxon>Chytridiales</taxon>
        <taxon>Chytriomycetaceae</taxon>
        <taxon>Chytriomyces</taxon>
    </lineage>
</organism>
<evidence type="ECO:0000313" key="11">
    <source>
        <dbReference type="EMBL" id="TPX76569.1"/>
    </source>
</evidence>
<comment type="caution">
    <text evidence="11">The sequence shown here is derived from an EMBL/GenBank/DDBJ whole genome shotgun (WGS) entry which is preliminary data.</text>
</comment>
<dbReference type="EMBL" id="QEAP01000043">
    <property type="protein sequence ID" value="TPX76569.1"/>
    <property type="molecule type" value="Genomic_DNA"/>
</dbReference>
<evidence type="ECO:0000256" key="5">
    <source>
        <dbReference type="ARBA" id="ARBA00023054"/>
    </source>
</evidence>
<dbReference type="AlphaFoldDB" id="A0A507FJI4"/>
<keyword evidence="12" id="KW-1185">Reference proteome</keyword>
<keyword evidence="5" id="KW-0175">Coiled coil</keyword>
<accession>A0A507FJI4</accession>
<evidence type="ECO:0000256" key="6">
    <source>
        <dbReference type="ARBA" id="ARBA00023069"/>
    </source>
</evidence>
<gene>
    <name evidence="11" type="ORF">CcCBS67573_g02175</name>
</gene>
<sequence length="394" mass="46471">MSLLKNFLTILLPILKMYRVEIPLDNLQQAAINRRQKLDEDRKKRIFDPKTRVFGIDVTALDEQLRIKNQIKEFDRERDASYHQYSNYTNQILSLMDDQTAQARRSHLQKINAFRATQQTPSQSRDFDLVDPHALLKDLPARTGDDDPRCGVSGLQKFEGEDLGVSIRDREQKEQMRTWVQKQLWEKNQRLEEEAASKRAYEEYQKDVGLRAHTLEQAMRSAKRDQNKSDNEFNQYLAAYKKHREAEDRERTLQQNMQEILSSVNGVFLTEKPNVTDIKGGHKIRVDLFKGITHEQKMEALRIQAYQREENERKREAARSEEARYALHEAAKNRALLLLEREKDRKAKEIAVQIRDQNARKAVDDRKRQTYIDKVLYTNPPTDAYHKQFNTTSR</sequence>